<dbReference type="InterPro" id="IPR013766">
    <property type="entry name" value="Thioredoxin_domain"/>
</dbReference>
<dbReference type="CDD" id="cd02947">
    <property type="entry name" value="TRX_family"/>
    <property type="match status" value="1"/>
</dbReference>
<protein>
    <submittedName>
        <fullName evidence="6">Thioredoxin family protein</fullName>
    </submittedName>
</protein>
<sequence length="190" mass="20499">MNKTQLFSLSGLTLAAVTIAGCSNGNMVASRVSQTPVMQSPPGEPHPQSIPAEDIEIVGVDTPPVIPDELNETWVSSISQTRPLATSLITLSADDDLMAKVDSASGPVLLDFYADWCGPCQVQGKILEDMENVATEHQTLMIKINVDEHPGIARELQVKGIPTLIMVKDGRVVHRQSGVADRSELVTWMQ</sequence>
<accession>A0ABT0TZX9</accession>
<gene>
    <name evidence="6" type="ORF">NB063_06150</name>
</gene>
<dbReference type="PANTHER" id="PTHR45663">
    <property type="entry name" value="GEO12009P1"/>
    <property type="match status" value="1"/>
</dbReference>
<evidence type="ECO:0000313" key="7">
    <source>
        <dbReference type="Proteomes" id="UP001202961"/>
    </source>
</evidence>
<dbReference type="SUPFAM" id="SSF52833">
    <property type="entry name" value="Thioredoxin-like"/>
    <property type="match status" value="1"/>
</dbReference>
<keyword evidence="7" id="KW-1185">Reference proteome</keyword>
<reference evidence="6 7" key="1">
    <citation type="journal article" date="2022" name="Syst. Appl. Microbiol.">
        <title>Rhodopirellula aestuarii sp. nov., a novel member of the genus Rhodopirellula isolated from brackish sediments collected in the Tagus River estuary, Portugal.</title>
        <authorList>
            <person name="Vitorino I.R."/>
            <person name="Klimek D."/>
            <person name="Calusinska M."/>
            <person name="Lobo-da-Cunha A."/>
            <person name="Vasconcelos V."/>
            <person name="Lage O.M."/>
        </authorList>
    </citation>
    <scope>NUCLEOTIDE SEQUENCE [LARGE SCALE GENOMIC DNA]</scope>
    <source>
        <strain evidence="6 7">ICT_H3.1</strain>
    </source>
</reference>
<organism evidence="6 7">
    <name type="scientific">Aporhodopirellula aestuarii</name>
    <dbReference type="NCBI Taxonomy" id="2950107"/>
    <lineage>
        <taxon>Bacteria</taxon>
        <taxon>Pseudomonadati</taxon>
        <taxon>Planctomycetota</taxon>
        <taxon>Planctomycetia</taxon>
        <taxon>Pirellulales</taxon>
        <taxon>Pirellulaceae</taxon>
        <taxon>Aporhodopirellula</taxon>
    </lineage>
</organism>
<name>A0ABT0TZX9_9BACT</name>
<dbReference type="PANTHER" id="PTHR45663:SF11">
    <property type="entry name" value="GEO12009P1"/>
    <property type="match status" value="1"/>
</dbReference>
<keyword evidence="1" id="KW-0813">Transport</keyword>
<keyword evidence="2" id="KW-0249">Electron transport</keyword>
<evidence type="ECO:0000256" key="2">
    <source>
        <dbReference type="ARBA" id="ARBA00022982"/>
    </source>
</evidence>
<comment type="caution">
    <text evidence="6">The sequence shown here is derived from an EMBL/GenBank/DDBJ whole genome shotgun (WGS) entry which is preliminary data.</text>
</comment>
<evidence type="ECO:0000256" key="3">
    <source>
        <dbReference type="ARBA" id="ARBA00023157"/>
    </source>
</evidence>
<keyword evidence="3" id="KW-1015">Disulfide bond</keyword>
<evidence type="ECO:0000259" key="5">
    <source>
        <dbReference type="PROSITE" id="PS51352"/>
    </source>
</evidence>
<evidence type="ECO:0000256" key="1">
    <source>
        <dbReference type="ARBA" id="ARBA00022448"/>
    </source>
</evidence>
<dbReference type="Gene3D" id="3.40.30.10">
    <property type="entry name" value="Glutaredoxin"/>
    <property type="match status" value="1"/>
</dbReference>
<dbReference type="Proteomes" id="UP001202961">
    <property type="component" value="Unassembled WGS sequence"/>
</dbReference>
<dbReference type="RefSeq" id="WP_250927874.1">
    <property type="nucleotide sequence ID" value="NZ_JAMQBK010000018.1"/>
</dbReference>
<dbReference type="InterPro" id="IPR017937">
    <property type="entry name" value="Thioredoxin_CS"/>
</dbReference>
<evidence type="ECO:0000256" key="4">
    <source>
        <dbReference type="ARBA" id="ARBA00023284"/>
    </source>
</evidence>
<dbReference type="PRINTS" id="PR00421">
    <property type="entry name" value="THIOREDOXIN"/>
</dbReference>
<keyword evidence="4" id="KW-0676">Redox-active center</keyword>
<evidence type="ECO:0000313" key="6">
    <source>
        <dbReference type="EMBL" id="MCM2370203.1"/>
    </source>
</evidence>
<dbReference type="Pfam" id="PF00085">
    <property type="entry name" value="Thioredoxin"/>
    <property type="match status" value="1"/>
</dbReference>
<dbReference type="PROSITE" id="PS51257">
    <property type="entry name" value="PROKAR_LIPOPROTEIN"/>
    <property type="match status" value="1"/>
</dbReference>
<dbReference type="PROSITE" id="PS51352">
    <property type="entry name" value="THIOREDOXIN_2"/>
    <property type="match status" value="1"/>
</dbReference>
<dbReference type="InterPro" id="IPR036249">
    <property type="entry name" value="Thioredoxin-like_sf"/>
</dbReference>
<dbReference type="PROSITE" id="PS00194">
    <property type="entry name" value="THIOREDOXIN_1"/>
    <property type="match status" value="1"/>
</dbReference>
<feature type="domain" description="Thioredoxin" evidence="5">
    <location>
        <begin position="76"/>
        <end position="190"/>
    </location>
</feature>
<proteinExistence type="predicted"/>
<dbReference type="EMBL" id="JAMQBK010000018">
    <property type="protein sequence ID" value="MCM2370203.1"/>
    <property type="molecule type" value="Genomic_DNA"/>
</dbReference>